<sequence length="567" mass="62072">MKPMFFVDAAVGSGKTRAMIASIVQDDSQRNYLIASRTIQLLKQTAGDLRAALAQAGSTRSVVEVHTGNTSSGEGGVRAAALSAVNTRTGRQGVIVLVTTATCLELVPNIKSKCNWALVMDEAFEPVEFSKYTPGDNPERRRVEADYLASVFDIDESTGTLTVRAGMLEQVERIAAGSAGDYLLGLKAVAALVRRPSSRVSVVAPSDIQALKDNASSLSREIGLAAVTPPDEFRDFDEVIFLAALFEDTMLAILWTRVYCVDFQRHEGIVSKLNPDRNTHVTQARNLYFGYLLHPEDRATRTNLEKHFETGEDSAAPGYRVIDWCVRAVEKFFEDIQVGRGTRDEPWLLQMNGRYTDKHSPEGAPWRLIPAVAHGLNSFQDSHDIAALAVTNLSTPQLRWLRDLIPGLGSDDAMRAQRMPTIYQAVGRCSLRDMTSDEANFVVVLGKDDAEYLHRTFAGSTLLGQINGADGKPLRRLTVPPRQSKPAWVSARVQEFFAGLPASTVSVQKRELNAHLKACEAEDRASVTPQLASPLTSSDISRGIAAALSLGVGWHQPGGRAYRYERC</sequence>
<reference evidence="1 2" key="1">
    <citation type="submission" date="2018-01" db="EMBL/GenBank/DDBJ databases">
        <authorList>
            <person name="Clerissi C."/>
        </authorList>
    </citation>
    <scope>NUCLEOTIDE SEQUENCE [LARGE SCALE GENOMIC DNA]</scope>
    <source>
        <strain evidence="1">Cupriavidus sp. LMG 19464</strain>
    </source>
</reference>
<organism evidence="1 2">
    <name type="scientific">Cupriavidus taiwanensis</name>
    <dbReference type="NCBI Taxonomy" id="164546"/>
    <lineage>
        <taxon>Bacteria</taxon>
        <taxon>Pseudomonadati</taxon>
        <taxon>Pseudomonadota</taxon>
        <taxon>Betaproteobacteria</taxon>
        <taxon>Burkholderiales</taxon>
        <taxon>Burkholderiaceae</taxon>
        <taxon>Cupriavidus</taxon>
    </lineage>
</organism>
<dbReference type="InterPro" id="IPR027417">
    <property type="entry name" value="P-loop_NTPase"/>
</dbReference>
<dbReference type="Proteomes" id="UP000256780">
    <property type="component" value="Chromosome CBM2587_a"/>
</dbReference>
<protein>
    <submittedName>
        <fullName evidence="1">Uncharacterized protein</fullName>
    </submittedName>
</protein>
<accession>A0A975WTI2</accession>
<dbReference type="SUPFAM" id="SSF52540">
    <property type="entry name" value="P-loop containing nucleoside triphosphate hydrolases"/>
    <property type="match status" value="1"/>
</dbReference>
<comment type="caution">
    <text evidence="1">The sequence shown here is derived from an EMBL/GenBank/DDBJ whole genome shotgun (WGS) entry which is preliminary data.</text>
</comment>
<dbReference type="RefSeq" id="WP_147310414.1">
    <property type="nucleotide sequence ID" value="NZ_LT976853.1"/>
</dbReference>
<dbReference type="OrthoDB" id="9178556at2"/>
<evidence type="ECO:0000313" key="1">
    <source>
        <dbReference type="EMBL" id="SOY43813.1"/>
    </source>
</evidence>
<evidence type="ECO:0000313" key="2">
    <source>
        <dbReference type="Proteomes" id="UP000256780"/>
    </source>
</evidence>
<dbReference type="AlphaFoldDB" id="A0A975WTI2"/>
<name>A0A975WTI2_9BURK</name>
<gene>
    <name evidence="1" type="ORF">CBM2587_A110028</name>
</gene>
<proteinExistence type="predicted"/>
<dbReference type="EMBL" id="OFSQ01000003">
    <property type="protein sequence ID" value="SOY43813.1"/>
    <property type="molecule type" value="Genomic_DNA"/>
</dbReference>